<proteinExistence type="predicted"/>
<dbReference type="AlphaFoldDB" id="A0A0B2V4P3"/>
<gene>
    <name evidence="1" type="ORF">Tcan_10975</name>
    <name evidence="2" type="ORF">TCNE_LOCUS483</name>
</gene>
<name>A0A0B2V4P3_TOXCA</name>
<keyword evidence="3" id="KW-1185">Reference proteome</keyword>
<evidence type="ECO:0000313" key="3">
    <source>
        <dbReference type="Proteomes" id="UP000031036"/>
    </source>
</evidence>
<evidence type="ECO:0000313" key="2">
    <source>
        <dbReference type="EMBL" id="VDM24311.1"/>
    </source>
</evidence>
<organism evidence="1 3">
    <name type="scientific">Toxocara canis</name>
    <name type="common">Canine roundworm</name>
    <dbReference type="NCBI Taxonomy" id="6265"/>
    <lineage>
        <taxon>Eukaryota</taxon>
        <taxon>Metazoa</taxon>
        <taxon>Ecdysozoa</taxon>
        <taxon>Nematoda</taxon>
        <taxon>Chromadorea</taxon>
        <taxon>Rhabditida</taxon>
        <taxon>Spirurina</taxon>
        <taxon>Ascaridomorpha</taxon>
        <taxon>Ascaridoidea</taxon>
        <taxon>Toxocaridae</taxon>
        <taxon>Toxocara</taxon>
    </lineage>
</organism>
<dbReference type="EMBL" id="UYWY01000231">
    <property type="protein sequence ID" value="VDM24311.1"/>
    <property type="molecule type" value="Genomic_DNA"/>
</dbReference>
<protein>
    <submittedName>
        <fullName evidence="1">Uncharacterized protein</fullName>
    </submittedName>
</protein>
<reference evidence="2" key="2">
    <citation type="submission" date="2018-11" db="EMBL/GenBank/DDBJ databases">
        <authorList>
            <consortium name="Pathogen Informatics"/>
        </authorList>
    </citation>
    <scope>NUCLEOTIDE SEQUENCE [LARGE SCALE GENOMIC DNA]</scope>
</reference>
<evidence type="ECO:0000313" key="1">
    <source>
        <dbReference type="EMBL" id="KHN76454.1"/>
    </source>
</evidence>
<dbReference type="Proteomes" id="UP000031036">
    <property type="component" value="Unassembled WGS sequence"/>
</dbReference>
<dbReference type="EMBL" id="JPKZ01002490">
    <property type="protein sequence ID" value="KHN76454.1"/>
    <property type="molecule type" value="Genomic_DNA"/>
</dbReference>
<sequence length="123" mass="13948">MFPSKLPALYLFAHQRINSWHTQETLSVSQIGQHLENPVPHLPKWHLVVVSVLGTCVTSVLPTTALQRVLWRTGNPGTATNVDIDKNEHKLLKEAKAFPNDTMTAHQRNKNAFSAHRMLCYQQ</sequence>
<reference evidence="1 3" key="1">
    <citation type="submission" date="2014-11" db="EMBL/GenBank/DDBJ databases">
        <title>Genetic blueprint of the zoonotic pathogen Toxocara canis.</title>
        <authorList>
            <person name="Zhu X.-Q."/>
            <person name="Korhonen P.K."/>
            <person name="Cai H."/>
            <person name="Young N.D."/>
            <person name="Nejsum P."/>
            <person name="von Samson-Himmelstjerna G."/>
            <person name="Boag P.R."/>
            <person name="Tan P."/>
            <person name="Li Q."/>
            <person name="Min J."/>
            <person name="Yang Y."/>
            <person name="Wang X."/>
            <person name="Fang X."/>
            <person name="Hall R.S."/>
            <person name="Hofmann A."/>
            <person name="Sternberg P.W."/>
            <person name="Jex A.R."/>
            <person name="Gasser R.B."/>
        </authorList>
    </citation>
    <scope>NUCLEOTIDE SEQUENCE [LARGE SCALE GENOMIC DNA]</scope>
    <source>
        <strain evidence="1">PN_DK_2014</strain>
    </source>
</reference>
<accession>A0A0B2V4P3</accession>